<dbReference type="Ensembl" id="ENSPMGT00000018271.1">
    <property type="protein sequence ID" value="ENSPMGP00000017114.1"/>
    <property type="gene ID" value="ENSPMGG00000014019.1"/>
</dbReference>
<evidence type="ECO:0000313" key="1">
    <source>
        <dbReference type="Ensembl" id="ENSPMGP00000017114.1"/>
    </source>
</evidence>
<protein>
    <submittedName>
        <fullName evidence="1">Uncharacterized protein</fullName>
    </submittedName>
</protein>
<proteinExistence type="predicted"/>
<organism evidence="1 2">
    <name type="scientific">Periophthalmus magnuspinnatus</name>
    <dbReference type="NCBI Taxonomy" id="409849"/>
    <lineage>
        <taxon>Eukaryota</taxon>
        <taxon>Metazoa</taxon>
        <taxon>Chordata</taxon>
        <taxon>Craniata</taxon>
        <taxon>Vertebrata</taxon>
        <taxon>Euteleostomi</taxon>
        <taxon>Actinopterygii</taxon>
        <taxon>Neopterygii</taxon>
        <taxon>Teleostei</taxon>
        <taxon>Neoteleostei</taxon>
        <taxon>Acanthomorphata</taxon>
        <taxon>Gobiaria</taxon>
        <taxon>Gobiiformes</taxon>
        <taxon>Gobioidei</taxon>
        <taxon>Gobiidae</taxon>
        <taxon>Oxudercinae</taxon>
        <taxon>Periophthalmus</taxon>
    </lineage>
</organism>
<dbReference type="AlphaFoldDB" id="A0A3B4AKJ1"/>
<sequence>MWLCNWNPEGGKDFLGEIPTLKAERFRTILVPFAPLKPLMPRNLIPGGPWGPLNPGSPLGPGIPGSPLTPTGPGIPCLPLLPGIPMGP</sequence>
<dbReference type="STRING" id="409849.ENSPMGP00000017114"/>
<reference evidence="1" key="2">
    <citation type="submission" date="2025-09" db="UniProtKB">
        <authorList>
            <consortium name="Ensembl"/>
        </authorList>
    </citation>
    <scope>IDENTIFICATION</scope>
</reference>
<evidence type="ECO:0000313" key="2">
    <source>
        <dbReference type="Proteomes" id="UP000261520"/>
    </source>
</evidence>
<name>A0A3B4AKJ1_9GOBI</name>
<keyword evidence="2" id="KW-1185">Reference proteome</keyword>
<accession>A0A3B4AKJ1</accession>
<reference evidence="1" key="1">
    <citation type="submission" date="2025-08" db="UniProtKB">
        <authorList>
            <consortium name="Ensembl"/>
        </authorList>
    </citation>
    <scope>IDENTIFICATION</scope>
</reference>
<dbReference type="Proteomes" id="UP000261520">
    <property type="component" value="Unplaced"/>
</dbReference>